<reference evidence="4 5" key="1">
    <citation type="submission" date="2018-06" db="EMBL/GenBank/DDBJ databases">
        <title>Extensive metabolic versatility and redundancy in microbially diverse, dynamic hydrothermal sediments.</title>
        <authorList>
            <person name="Dombrowski N."/>
            <person name="Teske A."/>
            <person name="Baker B.J."/>
        </authorList>
    </citation>
    <scope>NUCLEOTIDE SEQUENCE [LARGE SCALE GENOMIC DNA]</scope>
    <source>
        <strain evidence="3">B34_G17</strain>
        <strain evidence="2">B66_G16</strain>
    </source>
</reference>
<dbReference type="EMBL" id="QMQV01000019">
    <property type="protein sequence ID" value="RLE49881.1"/>
    <property type="molecule type" value="Genomic_DNA"/>
</dbReference>
<evidence type="ECO:0000313" key="2">
    <source>
        <dbReference type="EMBL" id="RLE49881.1"/>
    </source>
</evidence>
<dbReference type="EMBL" id="QMQX01000013">
    <property type="protein sequence ID" value="RLE53348.1"/>
    <property type="molecule type" value="Genomic_DNA"/>
</dbReference>
<name>A0A497ESI8_9CREN</name>
<organism evidence="2 5">
    <name type="scientific">Thermoproteota archaeon</name>
    <dbReference type="NCBI Taxonomy" id="2056631"/>
    <lineage>
        <taxon>Archaea</taxon>
        <taxon>Thermoproteota</taxon>
    </lineage>
</organism>
<evidence type="ECO:0000313" key="4">
    <source>
        <dbReference type="Proteomes" id="UP000272051"/>
    </source>
</evidence>
<sequence length="137" mass="15915">MVKCEVCGENDAIRVCPRCYRLICENCTDSVWHVCVDCASVKRAIQEDYLRYLERIAKLAESVENLMRKHECFRCLLVRDTLMRCLKAVKDLELLGKAEGYERLSMEASAIRSKLENITVRYLTNLVISLDKEAKKY</sequence>
<evidence type="ECO:0000259" key="1">
    <source>
        <dbReference type="PROSITE" id="PS50119"/>
    </source>
</evidence>
<accession>A0A497ESI8</accession>
<comment type="caution">
    <text evidence="2">The sequence shown here is derived from an EMBL/GenBank/DDBJ whole genome shotgun (WGS) entry which is preliminary data.</text>
</comment>
<dbReference type="Proteomes" id="UP000272051">
    <property type="component" value="Unassembled WGS sequence"/>
</dbReference>
<dbReference type="PROSITE" id="PS50119">
    <property type="entry name" value="ZF_BBOX"/>
    <property type="match status" value="1"/>
</dbReference>
<evidence type="ECO:0000313" key="3">
    <source>
        <dbReference type="EMBL" id="RLE53348.1"/>
    </source>
</evidence>
<feature type="domain" description="B box-type" evidence="1">
    <location>
        <begin position="1"/>
        <end position="33"/>
    </location>
</feature>
<dbReference type="InterPro" id="IPR000315">
    <property type="entry name" value="Znf_B-box"/>
</dbReference>
<dbReference type="Proteomes" id="UP000278475">
    <property type="component" value="Unassembled WGS sequence"/>
</dbReference>
<protein>
    <recommendedName>
        <fullName evidence="1">B box-type domain-containing protein</fullName>
    </recommendedName>
</protein>
<dbReference type="GO" id="GO:0008270">
    <property type="term" value="F:zinc ion binding"/>
    <property type="evidence" value="ECO:0007669"/>
    <property type="project" value="InterPro"/>
</dbReference>
<dbReference type="AlphaFoldDB" id="A0A497ESI8"/>
<gene>
    <name evidence="2" type="ORF">DRJ31_03290</name>
    <name evidence="3" type="ORF">DRJ33_01230</name>
</gene>
<proteinExistence type="predicted"/>
<evidence type="ECO:0000313" key="5">
    <source>
        <dbReference type="Proteomes" id="UP000278475"/>
    </source>
</evidence>